<dbReference type="CTD" id="20199387"/>
<evidence type="ECO:0000313" key="3">
    <source>
        <dbReference type="Proteomes" id="UP000015101"/>
    </source>
</evidence>
<dbReference type="HOGENOM" id="CLU_517084_0_0_1"/>
<reference evidence="1 3" key="2">
    <citation type="journal article" date="2013" name="Nature">
        <title>Insights into bilaterian evolution from three spiralian genomes.</title>
        <authorList>
            <person name="Simakov O."/>
            <person name="Marletaz F."/>
            <person name="Cho S.J."/>
            <person name="Edsinger-Gonzales E."/>
            <person name="Havlak P."/>
            <person name="Hellsten U."/>
            <person name="Kuo D.H."/>
            <person name="Larsson T."/>
            <person name="Lv J."/>
            <person name="Arendt D."/>
            <person name="Savage R."/>
            <person name="Osoegawa K."/>
            <person name="de Jong P."/>
            <person name="Grimwood J."/>
            <person name="Chapman J.A."/>
            <person name="Shapiro H."/>
            <person name="Aerts A."/>
            <person name="Otillar R.P."/>
            <person name="Terry A.Y."/>
            <person name="Boore J.L."/>
            <person name="Grigoriev I.V."/>
            <person name="Lindberg D.R."/>
            <person name="Seaver E.C."/>
            <person name="Weisblat D.A."/>
            <person name="Putnam N.H."/>
            <person name="Rokhsar D.S."/>
        </authorList>
    </citation>
    <scope>NUCLEOTIDE SEQUENCE</scope>
</reference>
<dbReference type="Proteomes" id="UP000015101">
    <property type="component" value="Unassembled WGS sequence"/>
</dbReference>
<dbReference type="EMBL" id="AMQM01000987">
    <property type="status" value="NOT_ANNOTATED_CDS"/>
    <property type="molecule type" value="Genomic_DNA"/>
</dbReference>
<dbReference type="GeneID" id="20199387"/>
<dbReference type="EnsemblMetazoa" id="HelroT161969">
    <property type="protein sequence ID" value="HelroP161969"/>
    <property type="gene ID" value="HelroG161969"/>
</dbReference>
<evidence type="ECO:0000313" key="1">
    <source>
        <dbReference type="EMBL" id="ESO02677.1"/>
    </source>
</evidence>
<dbReference type="AlphaFoldDB" id="T1ES37"/>
<organism evidence="2 3">
    <name type="scientific">Helobdella robusta</name>
    <name type="common">Californian leech</name>
    <dbReference type="NCBI Taxonomy" id="6412"/>
    <lineage>
        <taxon>Eukaryota</taxon>
        <taxon>Metazoa</taxon>
        <taxon>Spiralia</taxon>
        <taxon>Lophotrochozoa</taxon>
        <taxon>Annelida</taxon>
        <taxon>Clitellata</taxon>
        <taxon>Hirudinea</taxon>
        <taxon>Rhynchobdellida</taxon>
        <taxon>Glossiphoniidae</taxon>
        <taxon>Helobdella</taxon>
    </lineage>
</organism>
<name>T1ES37_HELRO</name>
<evidence type="ECO:0000313" key="2">
    <source>
        <dbReference type="EnsemblMetazoa" id="HelroP161969"/>
    </source>
</evidence>
<reference evidence="2" key="3">
    <citation type="submission" date="2015-06" db="UniProtKB">
        <authorList>
            <consortium name="EnsemblMetazoa"/>
        </authorList>
    </citation>
    <scope>IDENTIFICATION</scope>
</reference>
<dbReference type="KEGG" id="hro:HELRODRAFT_161969"/>
<sequence length="527" mass="61478">MTDDIDDIDCECAGISKTKEDKDRRKKIKNYLWSTDKSDKELGKFSDISDAIRRAKNTALTRAYFHPSTAPFKSIFSIKLEIMAKIVFSFKDYGTTDKAKHAEMLERYMHNNKKYKPPSWFIELPEKKFNIFMKIFDIIETPPIVNSNAKVYKLIEELDIGITSVDLDDLRYIHQCKTDFRNIDFDEFIYSLACLDLIKKLTSRPGISDQKSEITEIQSILYSVLVYFTVAATCVCLNITLDGIPPEVQHFFECKIVCFDRLSKCIYDNLNEQFKKLPNFECSPYYKSLKYYKQAANLCKHDKSVQKKCKPRNINFNPFIHHIKMNKLDEHYISDILMTTILDIYSTNGCLLSALPDVQWIPVVRDLFGQVGIYDPICCSPSRRQRIIKLLDKYKNFSVALALKKKERILSEFQSHHLKIPAGRPNFSKMEQCKVLKTDLYNFTPVKFTQLSKKIAETRKKQRASIIASMVTRNQAIKCHLKLDIFPSNVLPRFLEIFDTYNPTNPKELYFDFSKPQGYRLMKMQPS</sequence>
<proteinExistence type="predicted"/>
<keyword evidence="3" id="KW-1185">Reference proteome</keyword>
<reference evidence="3" key="1">
    <citation type="submission" date="2012-12" db="EMBL/GenBank/DDBJ databases">
        <authorList>
            <person name="Hellsten U."/>
            <person name="Grimwood J."/>
            <person name="Chapman J.A."/>
            <person name="Shapiro H."/>
            <person name="Aerts A."/>
            <person name="Otillar R.P."/>
            <person name="Terry A.Y."/>
            <person name="Boore J.L."/>
            <person name="Simakov O."/>
            <person name="Marletaz F."/>
            <person name="Cho S.-J."/>
            <person name="Edsinger-Gonzales E."/>
            <person name="Havlak P."/>
            <person name="Kuo D.-H."/>
            <person name="Larsson T."/>
            <person name="Lv J."/>
            <person name="Arendt D."/>
            <person name="Savage R."/>
            <person name="Osoegawa K."/>
            <person name="de Jong P."/>
            <person name="Lindberg D.R."/>
            <person name="Seaver E.C."/>
            <person name="Weisblat D.A."/>
            <person name="Putnam N.H."/>
            <person name="Grigoriev I.V."/>
            <person name="Rokhsar D.S."/>
        </authorList>
    </citation>
    <scope>NUCLEOTIDE SEQUENCE</scope>
</reference>
<protein>
    <submittedName>
        <fullName evidence="1 2">Uncharacterized protein</fullName>
    </submittedName>
</protein>
<gene>
    <name evidence="2" type="primary">20199387</name>
    <name evidence="1" type="ORF">HELRODRAFT_161969</name>
</gene>
<accession>T1ES37</accession>
<dbReference type="EMBL" id="KB096742">
    <property type="protein sequence ID" value="ESO02677.1"/>
    <property type="molecule type" value="Genomic_DNA"/>
</dbReference>
<dbReference type="RefSeq" id="XP_009020085.1">
    <property type="nucleotide sequence ID" value="XM_009021837.1"/>
</dbReference>
<dbReference type="InParanoid" id="T1ES37"/>